<keyword evidence="5" id="KW-1185">Reference proteome</keyword>
<evidence type="ECO:0000256" key="1">
    <source>
        <dbReference type="ARBA" id="ARBA00022964"/>
    </source>
</evidence>
<dbReference type="OrthoDB" id="285029at2"/>
<sequence>MIYMAAWSKDLEQFHEELDSVNLGPLWAHIHHMNTIEPKSKAIPYLWKSELIESYLTRAEKLLEVGTGSAERRAVYLVNPGMKHLKPIAWGGATQTLYAAVQAVKPGEIAPSHRHTATALRFVMKGKGGFGRVDGEQITFSPGDYLITPTWSWHDHTNKGDETVFWMDCLDTPFIMAMDVSFTEFHPDKQQPLLVPDDFSSKRYQGGMVRPLNDRQPKNVALGRFKWELTKNALDGLSEFPADPFEGYAVEYINPSTGKDANDRIGARMQKLPAGFKGTAHRHVHSNVYHVHKGQGYTVMNGVRFDWSEGDFFAVPAWTWHEHVNTSSSEEAYLFSTNDLPILEAFRFERQEDYKENNGHQDINDVFVPIRP</sequence>
<proteinExistence type="predicted"/>
<dbReference type="InterPro" id="IPR013096">
    <property type="entry name" value="Cupin_2"/>
</dbReference>
<dbReference type="Gene3D" id="2.60.120.10">
    <property type="entry name" value="Jelly Rolls"/>
    <property type="match status" value="1"/>
</dbReference>
<evidence type="ECO:0000259" key="3">
    <source>
        <dbReference type="Pfam" id="PF07883"/>
    </source>
</evidence>
<dbReference type="InterPro" id="IPR014710">
    <property type="entry name" value="RmlC-like_jellyroll"/>
</dbReference>
<dbReference type="EMBL" id="SIRE01000021">
    <property type="protein sequence ID" value="TBL73336.1"/>
    <property type="molecule type" value="Genomic_DNA"/>
</dbReference>
<dbReference type="AlphaFoldDB" id="A0A4Q9DN33"/>
<dbReference type="PANTHER" id="PTHR41517:SF1">
    <property type="entry name" value="CUPIN"/>
    <property type="match status" value="1"/>
</dbReference>
<name>A0A4Q9DN33_9BACL</name>
<dbReference type="CDD" id="cd02216">
    <property type="entry name" value="cupin_GDO-like_N"/>
    <property type="match status" value="1"/>
</dbReference>
<evidence type="ECO:0000313" key="4">
    <source>
        <dbReference type="EMBL" id="TBL73336.1"/>
    </source>
</evidence>
<dbReference type="Pfam" id="PF07883">
    <property type="entry name" value="Cupin_2"/>
    <property type="match status" value="2"/>
</dbReference>
<feature type="domain" description="Cupin type-2" evidence="3">
    <location>
        <begin position="270"/>
        <end position="333"/>
    </location>
</feature>
<dbReference type="InterPro" id="IPR047183">
    <property type="entry name" value="GDO-like"/>
</dbReference>
<keyword evidence="2" id="KW-0560">Oxidoreductase</keyword>
<dbReference type="GO" id="GO:0051213">
    <property type="term" value="F:dioxygenase activity"/>
    <property type="evidence" value="ECO:0007669"/>
    <property type="project" value="UniProtKB-KW"/>
</dbReference>
<gene>
    <name evidence="4" type="ORF">EYB31_27040</name>
</gene>
<dbReference type="Proteomes" id="UP000293142">
    <property type="component" value="Unassembled WGS sequence"/>
</dbReference>
<dbReference type="CDD" id="cd06992">
    <property type="entry name" value="cupin_GDO-like_C"/>
    <property type="match status" value="1"/>
</dbReference>
<comment type="caution">
    <text evidence="4">The sequence shown here is derived from an EMBL/GenBank/DDBJ whole genome shotgun (WGS) entry which is preliminary data.</text>
</comment>
<organism evidence="4 5">
    <name type="scientific">Paenibacillus thalictri</name>
    <dbReference type="NCBI Taxonomy" id="2527873"/>
    <lineage>
        <taxon>Bacteria</taxon>
        <taxon>Bacillati</taxon>
        <taxon>Bacillota</taxon>
        <taxon>Bacilli</taxon>
        <taxon>Bacillales</taxon>
        <taxon>Paenibacillaceae</taxon>
        <taxon>Paenibacillus</taxon>
    </lineage>
</organism>
<dbReference type="SUPFAM" id="SSF51182">
    <property type="entry name" value="RmlC-like cupins"/>
    <property type="match status" value="1"/>
</dbReference>
<dbReference type="PANTHER" id="PTHR41517">
    <property type="entry name" value="1,2-DIOXYGENASE PROTEIN-RELATED"/>
    <property type="match status" value="1"/>
</dbReference>
<dbReference type="InterPro" id="IPR011051">
    <property type="entry name" value="RmlC_Cupin_sf"/>
</dbReference>
<protein>
    <submittedName>
        <fullName evidence="4">Cupin domain-containing protein</fullName>
    </submittedName>
</protein>
<evidence type="ECO:0000256" key="2">
    <source>
        <dbReference type="ARBA" id="ARBA00023002"/>
    </source>
</evidence>
<accession>A0A4Q9DN33</accession>
<reference evidence="4 5" key="1">
    <citation type="submission" date="2019-02" db="EMBL/GenBank/DDBJ databases">
        <title>Paenibacillus sp. nov., isolated from surface-sterilized tissue of Thalictrum simplex L.</title>
        <authorList>
            <person name="Tuo L."/>
        </authorList>
    </citation>
    <scope>NUCLEOTIDE SEQUENCE [LARGE SCALE GENOMIC DNA]</scope>
    <source>
        <strain evidence="4 5">N2SHLJ1</strain>
    </source>
</reference>
<keyword evidence="1" id="KW-0223">Dioxygenase</keyword>
<feature type="domain" description="Cupin type-2" evidence="3">
    <location>
        <begin position="101"/>
        <end position="168"/>
    </location>
</feature>
<evidence type="ECO:0000313" key="5">
    <source>
        <dbReference type="Proteomes" id="UP000293142"/>
    </source>
</evidence>